<comment type="caution">
    <text evidence="3">The sequence shown here is derived from an EMBL/GenBank/DDBJ whole genome shotgun (WGS) entry which is preliminary data.</text>
</comment>
<keyword evidence="2" id="KW-0012">Acyltransferase</keyword>
<accession>A0A445H0Z8</accession>
<sequence length="473" mass="54071">MAEHREHKVVDKSQVAPATSRTMSFPLSFLDLPYARLLYVKRLFFYHFPHPPHIFYETLLPSLKHNLSLTLQHFFPLAGNLLCPPQPNKPFIRCTDDDSVTLTIVESKAYFNHLSSNHPKNLKDLDHLVPMLTFTTVHGDDDEDTYVSPLVALQVTVFPNHGLCIAITNSHVIMDGRSSCYFIKYWSSICRSGGVDLTTPCFDREVFKDTKGLEAIFLRDYFEERSTWKDKLKLIGQTPNHHEDYVKATVSFGRDDIDGMKRWVLNQLEKNDELMKAPQYLSKFVVTCGFVWASWVKAKYRHDDNNDEDEQEIMKEEYFRFAADCRDRFEYPIPATYVGNCLTRCHAMLKRKELKGEGGFVKAVKGIARAITDMKTEPLKDAENWKELSRKMFVLGSTMLVAGSPKFDVYGTDFGFGKPNKVEMMLHPRILCVTLAESGDKEGGVELGLLFTSSGEFEYFSSVIEQGLATLKS</sequence>
<dbReference type="EMBL" id="QZWG01000014">
    <property type="protein sequence ID" value="RZB67264.1"/>
    <property type="molecule type" value="Genomic_DNA"/>
</dbReference>
<dbReference type="InterPro" id="IPR023213">
    <property type="entry name" value="CAT-like_dom_sf"/>
</dbReference>
<proteinExistence type="predicted"/>
<reference evidence="3 4" key="1">
    <citation type="submission" date="2018-09" db="EMBL/GenBank/DDBJ databases">
        <title>A high-quality reference genome of wild soybean provides a powerful tool to mine soybean genomes.</title>
        <authorList>
            <person name="Xie M."/>
            <person name="Chung C.Y.L."/>
            <person name="Li M.-W."/>
            <person name="Wong F.-L."/>
            <person name="Chan T.-F."/>
            <person name="Lam H.-M."/>
        </authorList>
    </citation>
    <scope>NUCLEOTIDE SEQUENCE [LARGE SCALE GENOMIC DNA]</scope>
    <source>
        <strain evidence="4">cv. W05</strain>
        <tissue evidence="3">Hypocotyl of etiolated seedlings</tissue>
    </source>
</reference>
<name>A0A445H0Z8_GLYSO</name>
<organism evidence="3 4">
    <name type="scientific">Glycine soja</name>
    <name type="common">Wild soybean</name>
    <dbReference type="NCBI Taxonomy" id="3848"/>
    <lineage>
        <taxon>Eukaryota</taxon>
        <taxon>Viridiplantae</taxon>
        <taxon>Streptophyta</taxon>
        <taxon>Embryophyta</taxon>
        <taxon>Tracheophyta</taxon>
        <taxon>Spermatophyta</taxon>
        <taxon>Magnoliopsida</taxon>
        <taxon>eudicotyledons</taxon>
        <taxon>Gunneridae</taxon>
        <taxon>Pentapetalae</taxon>
        <taxon>rosids</taxon>
        <taxon>fabids</taxon>
        <taxon>Fabales</taxon>
        <taxon>Fabaceae</taxon>
        <taxon>Papilionoideae</taxon>
        <taxon>50 kb inversion clade</taxon>
        <taxon>NPAAA clade</taxon>
        <taxon>indigoferoid/millettioid clade</taxon>
        <taxon>Phaseoleae</taxon>
        <taxon>Glycine</taxon>
        <taxon>Glycine subgen. Soja</taxon>
    </lineage>
</organism>
<protein>
    <submittedName>
        <fullName evidence="3">Coumaroyl-CoA:anthocyanidin 3-O-glucoside-6''-O-coumaroyltransferase 1</fullName>
    </submittedName>
</protein>
<dbReference type="Gene3D" id="3.30.559.10">
    <property type="entry name" value="Chloramphenicol acetyltransferase-like domain"/>
    <property type="match status" value="2"/>
</dbReference>
<evidence type="ECO:0000313" key="4">
    <source>
        <dbReference type="Proteomes" id="UP000289340"/>
    </source>
</evidence>
<dbReference type="GO" id="GO:0016747">
    <property type="term" value="F:acyltransferase activity, transferring groups other than amino-acyl groups"/>
    <property type="evidence" value="ECO:0007669"/>
    <property type="project" value="UniProtKB-ARBA"/>
</dbReference>
<dbReference type="Gramene" id="XM_028343874.1">
    <property type="protein sequence ID" value="XP_028199675.1"/>
    <property type="gene ID" value="LOC114384215"/>
</dbReference>
<keyword evidence="1 3" id="KW-0808">Transferase</keyword>
<dbReference type="AlphaFoldDB" id="A0A445H0Z8"/>
<gene>
    <name evidence="3" type="ORF">D0Y65_037575</name>
</gene>
<keyword evidence="4" id="KW-1185">Reference proteome</keyword>
<dbReference type="PANTHER" id="PTHR31625">
    <property type="match status" value="1"/>
</dbReference>
<dbReference type="Pfam" id="PF02458">
    <property type="entry name" value="Transferase"/>
    <property type="match status" value="1"/>
</dbReference>
<evidence type="ECO:0000256" key="2">
    <source>
        <dbReference type="ARBA" id="ARBA00023315"/>
    </source>
</evidence>
<evidence type="ECO:0000256" key="1">
    <source>
        <dbReference type="ARBA" id="ARBA00022679"/>
    </source>
</evidence>
<evidence type="ECO:0000313" key="3">
    <source>
        <dbReference type="EMBL" id="RZB67264.1"/>
    </source>
</evidence>
<dbReference type="InterPro" id="IPR051504">
    <property type="entry name" value="Plant_metabolite_acyltrans"/>
</dbReference>
<dbReference type="Proteomes" id="UP000289340">
    <property type="component" value="Chromosome 14"/>
</dbReference>